<dbReference type="PROSITE" id="PS51194">
    <property type="entry name" value="HELICASE_CTER"/>
    <property type="match status" value="1"/>
</dbReference>
<gene>
    <name evidence="2" type="ORF">CSSPJE1EN2_LOCUS20517</name>
</gene>
<dbReference type="Gene3D" id="3.40.50.300">
    <property type="entry name" value="P-loop containing nucleotide triphosphate hydrolases"/>
    <property type="match status" value="1"/>
</dbReference>
<reference evidence="2" key="1">
    <citation type="submission" date="2024-03" db="EMBL/GenBank/DDBJ databases">
        <authorList>
            <consortium name="ELIXIR-Norway"/>
            <consortium name="Elixir Norway"/>
        </authorList>
    </citation>
    <scope>NUCLEOTIDE SEQUENCE</scope>
</reference>
<evidence type="ECO:0000313" key="3">
    <source>
        <dbReference type="Proteomes" id="UP001497522"/>
    </source>
</evidence>
<sequence length="78" mass="8247">MHGDKSQGERDFVLSQFRAGQTPILVATDVAARGLDIKKSVVEVAMGDEVNLVEGDLGVVGVIVRGRDGFSAGYGNRD</sequence>
<protein>
    <recommendedName>
        <fullName evidence="1">Helicase C-terminal domain-containing protein</fullName>
    </recommendedName>
</protein>
<keyword evidence="3" id="KW-1185">Reference proteome</keyword>
<accession>A0ABP1BRR8</accession>
<dbReference type="Proteomes" id="UP001497522">
    <property type="component" value="Chromosome 6"/>
</dbReference>
<dbReference type="EMBL" id="OZ023707">
    <property type="protein sequence ID" value="CAK9878762.1"/>
    <property type="molecule type" value="Genomic_DNA"/>
</dbReference>
<dbReference type="SUPFAM" id="SSF52540">
    <property type="entry name" value="P-loop containing nucleoside triphosphate hydrolases"/>
    <property type="match status" value="1"/>
</dbReference>
<proteinExistence type="predicted"/>
<dbReference type="InterPro" id="IPR027417">
    <property type="entry name" value="P-loop_NTPase"/>
</dbReference>
<dbReference type="PANTHER" id="PTHR47958">
    <property type="entry name" value="ATP-DEPENDENT RNA HELICASE DBP3"/>
    <property type="match status" value="1"/>
</dbReference>
<dbReference type="InterPro" id="IPR001650">
    <property type="entry name" value="Helicase_C-like"/>
</dbReference>
<dbReference type="Pfam" id="PF00271">
    <property type="entry name" value="Helicase_C"/>
    <property type="match status" value="1"/>
</dbReference>
<feature type="domain" description="Helicase C-terminal" evidence="1">
    <location>
        <begin position="1"/>
        <end position="78"/>
    </location>
</feature>
<evidence type="ECO:0000313" key="2">
    <source>
        <dbReference type="EMBL" id="CAK9878762.1"/>
    </source>
</evidence>
<organism evidence="2 3">
    <name type="scientific">Sphagnum jensenii</name>
    <dbReference type="NCBI Taxonomy" id="128206"/>
    <lineage>
        <taxon>Eukaryota</taxon>
        <taxon>Viridiplantae</taxon>
        <taxon>Streptophyta</taxon>
        <taxon>Embryophyta</taxon>
        <taxon>Bryophyta</taxon>
        <taxon>Sphagnophytina</taxon>
        <taxon>Sphagnopsida</taxon>
        <taxon>Sphagnales</taxon>
        <taxon>Sphagnaceae</taxon>
        <taxon>Sphagnum</taxon>
    </lineage>
</organism>
<evidence type="ECO:0000259" key="1">
    <source>
        <dbReference type="PROSITE" id="PS51194"/>
    </source>
</evidence>
<name>A0ABP1BRR8_9BRYO</name>